<evidence type="ECO:0000256" key="1">
    <source>
        <dbReference type="SAM" id="MobiDB-lite"/>
    </source>
</evidence>
<dbReference type="Proteomes" id="UP000185904">
    <property type="component" value="Unassembled WGS sequence"/>
</dbReference>
<dbReference type="AlphaFoldDB" id="A0A178C277"/>
<organism evidence="2 3">
    <name type="scientific">Fonsecaea nubica</name>
    <dbReference type="NCBI Taxonomy" id="856822"/>
    <lineage>
        <taxon>Eukaryota</taxon>
        <taxon>Fungi</taxon>
        <taxon>Dikarya</taxon>
        <taxon>Ascomycota</taxon>
        <taxon>Pezizomycotina</taxon>
        <taxon>Eurotiomycetes</taxon>
        <taxon>Chaetothyriomycetidae</taxon>
        <taxon>Chaetothyriales</taxon>
        <taxon>Herpotrichiellaceae</taxon>
        <taxon>Fonsecaea</taxon>
    </lineage>
</organism>
<proteinExistence type="predicted"/>
<feature type="compositionally biased region" description="Polar residues" evidence="1">
    <location>
        <begin position="174"/>
        <end position="190"/>
    </location>
</feature>
<feature type="region of interest" description="Disordered" evidence="1">
    <location>
        <begin position="174"/>
        <end position="227"/>
    </location>
</feature>
<dbReference type="GeneID" id="34594334"/>
<reference evidence="2 3" key="1">
    <citation type="submission" date="2016-03" db="EMBL/GenBank/DDBJ databases">
        <title>The draft genome sequence of Fonsecaea nubica causative agent of cutaneous subcutaneous infection in human host.</title>
        <authorList>
            <person name="Costa F."/>
            <person name="Sybren D.H."/>
            <person name="Raittz R.T."/>
            <person name="Weiss V.A."/>
            <person name="Leao A.C."/>
            <person name="Gomes R."/>
            <person name="De Souza E.M."/>
            <person name="Pedrosa F.O."/>
            <person name="Steffens M.B."/>
            <person name="Bombassaro A."/>
            <person name="Tadra-Sfeir M.Z."/>
            <person name="Moreno L.F."/>
            <person name="Najafzadeh M.J."/>
            <person name="Felipe M.S."/>
            <person name="Teixeira M."/>
            <person name="Sun J."/>
            <person name="Xi L."/>
            <person name="Castro M.A."/>
            <person name="Vicente V.A."/>
        </authorList>
    </citation>
    <scope>NUCLEOTIDE SEQUENCE [LARGE SCALE GENOMIC DNA]</scope>
    <source>
        <strain evidence="2 3">CBS 269.64</strain>
    </source>
</reference>
<protein>
    <submittedName>
        <fullName evidence="2">Uncharacterized protein</fullName>
    </submittedName>
</protein>
<accession>A0A178C277</accession>
<evidence type="ECO:0000313" key="2">
    <source>
        <dbReference type="EMBL" id="OAL23697.1"/>
    </source>
</evidence>
<dbReference type="EMBL" id="LVCJ01000127">
    <property type="protein sequence ID" value="OAL23697.1"/>
    <property type="molecule type" value="Genomic_DNA"/>
</dbReference>
<name>A0A178C277_9EURO</name>
<sequence length="227" mass="24957">MVVVHLTDDGRGIVERAPTVSVTVHELQVPLIPIPTSLLDGEVRNTRPLTSLNSLYQAMRCWNPQVFSASVADEALEVCSNRYFGLRIVYEWISHRFDKATPTITFPRADCDAFTVDLLAGISFTTATYPSDDARHRRTRRSRRAAQVMAGRHSGHASVLCRMDSSLRPVLTVDDTNMTESPPTAKQATINPAVVGKRKSQQSQSEDDNFYGPATVGGAGSPSKARR</sequence>
<dbReference type="RefSeq" id="XP_022494822.1">
    <property type="nucleotide sequence ID" value="XM_022649202.1"/>
</dbReference>
<keyword evidence="3" id="KW-1185">Reference proteome</keyword>
<evidence type="ECO:0000313" key="3">
    <source>
        <dbReference type="Proteomes" id="UP000185904"/>
    </source>
</evidence>
<comment type="caution">
    <text evidence="2">The sequence shown here is derived from an EMBL/GenBank/DDBJ whole genome shotgun (WGS) entry which is preliminary data.</text>
</comment>
<gene>
    <name evidence="2" type="ORF">AYO20_10947</name>
</gene>